<evidence type="ECO:0000256" key="1">
    <source>
        <dbReference type="ARBA" id="ARBA00010552"/>
    </source>
</evidence>
<evidence type="ECO:0000313" key="2">
    <source>
        <dbReference type="EMBL" id="UYU30237.1"/>
    </source>
</evidence>
<dbReference type="InterPro" id="IPR035959">
    <property type="entry name" value="RutC-like_sf"/>
</dbReference>
<keyword evidence="3" id="KW-1185">Reference proteome</keyword>
<reference evidence="2 3" key="1">
    <citation type="submission" date="2021-05" db="EMBL/GenBank/DDBJ databases">
        <title>Isolation, identification, and the growth promoting effects of Pantoea dispersa strain YSD J2 from the aboveground leaves of Cyperus esculentus L.Var. Sativus.</title>
        <authorList>
            <person name="Wang S."/>
            <person name="Tang X.M."/>
            <person name="Huang Y.N."/>
        </authorList>
    </citation>
    <scope>NUCLEOTIDE SEQUENCE [LARGE SCALE GENOMIC DNA]</scope>
    <source>
        <strain evidence="3">YSD YN2</strain>
    </source>
</reference>
<dbReference type="CDD" id="cd00448">
    <property type="entry name" value="YjgF_YER057c_UK114_family"/>
    <property type="match status" value="1"/>
</dbReference>
<dbReference type="PANTHER" id="PTHR11803:SF58">
    <property type="entry name" value="PROTEIN HMF1-RELATED"/>
    <property type="match status" value="1"/>
</dbReference>
<accession>A0ABY6J8Q6</accession>
<proteinExistence type="inferred from homology"/>
<sequence length="126" mass="13637">MIHLERKTYSQLGTITAPYVHAVKHKDTLYVSGLTAFGSAAQGGDVARQAEEVFRQLKVIAAAENTTLSALIKVTIFITVVESLPALREVLFANFEDHLPASSLVQVSALFSPDLNVEIEAILALD</sequence>
<dbReference type="EMBL" id="CP074352">
    <property type="protein sequence ID" value="UYU30237.1"/>
    <property type="molecule type" value="Genomic_DNA"/>
</dbReference>
<dbReference type="SUPFAM" id="SSF55298">
    <property type="entry name" value="YjgF-like"/>
    <property type="match status" value="1"/>
</dbReference>
<dbReference type="Pfam" id="PF01042">
    <property type="entry name" value="Ribonuc_L-PSP"/>
    <property type="match status" value="1"/>
</dbReference>
<dbReference type="PANTHER" id="PTHR11803">
    <property type="entry name" value="2-IMINOBUTANOATE/2-IMINOPROPANOATE DEAMINASE RIDA"/>
    <property type="match status" value="1"/>
</dbReference>
<protein>
    <submittedName>
        <fullName evidence="2">RidA family protein</fullName>
    </submittedName>
</protein>
<gene>
    <name evidence="2" type="ORF">KFZ77_10000</name>
</gene>
<evidence type="ECO:0000313" key="3">
    <source>
        <dbReference type="Proteomes" id="UP001156318"/>
    </source>
</evidence>
<dbReference type="InterPro" id="IPR006175">
    <property type="entry name" value="YjgF/YER057c/UK114"/>
</dbReference>
<dbReference type="RefSeq" id="WP_264384061.1">
    <property type="nucleotide sequence ID" value="NZ_CP074352.1"/>
</dbReference>
<organism evidence="2 3">
    <name type="scientific">Siccibacter colletis</name>
    <dbReference type="NCBI Taxonomy" id="1505757"/>
    <lineage>
        <taxon>Bacteria</taxon>
        <taxon>Pseudomonadati</taxon>
        <taxon>Pseudomonadota</taxon>
        <taxon>Gammaproteobacteria</taxon>
        <taxon>Enterobacterales</taxon>
        <taxon>Enterobacteriaceae</taxon>
        <taxon>Siccibacter</taxon>
    </lineage>
</organism>
<comment type="similarity">
    <text evidence="1">Belongs to the RutC family.</text>
</comment>
<dbReference type="Proteomes" id="UP001156318">
    <property type="component" value="Chromosome"/>
</dbReference>
<dbReference type="Gene3D" id="3.30.1330.40">
    <property type="entry name" value="RutC-like"/>
    <property type="match status" value="1"/>
</dbReference>
<name>A0ABY6J8Q6_9ENTR</name>